<dbReference type="SMART" id="SM00460">
    <property type="entry name" value="TGc"/>
    <property type="match status" value="1"/>
</dbReference>
<evidence type="ECO:0000259" key="2">
    <source>
        <dbReference type="SMART" id="SM00460"/>
    </source>
</evidence>
<name>A0A1T1AVL8_RHOFE</name>
<dbReference type="Gene3D" id="3.10.620.30">
    <property type="match status" value="1"/>
</dbReference>
<evidence type="ECO:0000313" key="4">
    <source>
        <dbReference type="Proteomes" id="UP000190750"/>
    </source>
</evidence>
<dbReference type="InterPro" id="IPR002931">
    <property type="entry name" value="Transglutaminase-like"/>
</dbReference>
<dbReference type="PANTHER" id="PTHR33490">
    <property type="entry name" value="BLR5614 PROTEIN-RELATED"/>
    <property type="match status" value="1"/>
</dbReference>
<feature type="compositionally biased region" description="Low complexity" evidence="1">
    <location>
        <begin position="310"/>
        <end position="328"/>
    </location>
</feature>
<sequence length="346" mass="37882">MKLSITHETMYDYRPAVETAQHMAYLTPRDLPSQQRLHHLLEITPQPAQISSTEDVFGNTRHFFSLQVPHRRLQVVATSEVTTQTSTLPRHLTSWEVVRERFRYHAAAVFDAANEFVFASSMAPHHSDFAAYARPSFPPGQSLLLCALDLMHRIYHDFSYESLSTEVNTPALQALAQRKGVCQDFAHIFVACLRSMGLAARYVSGYLLTNPAPGTVKLRGSDASHAWASVYLPAQSASNDLPALPACWVDLDPTNDRAGWPSPGEDYVTLAIGRDFSDVSPMRGVIHGGASHVLTVGVTVEPVPSMSFGSEQSQTQSQSQSQSQSQRQGPPPAAAKSGEPSRGQGL</sequence>
<protein>
    <submittedName>
        <fullName evidence="3">Transglutaminase</fullName>
    </submittedName>
</protein>
<dbReference type="OrthoDB" id="5438043at2"/>
<feature type="domain" description="Transglutaminase-like" evidence="2">
    <location>
        <begin position="174"/>
        <end position="255"/>
    </location>
</feature>
<dbReference type="RefSeq" id="WP_078365998.1">
    <property type="nucleotide sequence ID" value="NZ_MTJN01000002.1"/>
</dbReference>
<organism evidence="3 4">
    <name type="scientific">Rhodoferax fermentans</name>
    <dbReference type="NCBI Taxonomy" id="28066"/>
    <lineage>
        <taxon>Bacteria</taxon>
        <taxon>Pseudomonadati</taxon>
        <taxon>Pseudomonadota</taxon>
        <taxon>Betaproteobacteria</taxon>
        <taxon>Burkholderiales</taxon>
        <taxon>Comamonadaceae</taxon>
        <taxon>Rhodoferax</taxon>
    </lineage>
</organism>
<dbReference type="SUPFAM" id="SSF54001">
    <property type="entry name" value="Cysteine proteinases"/>
    <property type="match status" value="1"/>
</dbReference>
<dbReference type="InterPro" id="IPR013589">
    <property type="entry name" value="Bac_transglu_N"/>
</dbReference>
<dbReference type="InterPro" id="IPR038765">
    <property type="entry name" value="Papain-like_cys_pep_sf"/>
</dbReference>
<keyword evidence="4" id="KW-1185">Reference proteome</keyword>
<gene>
    <name evidence="3" type="ORF">RF819_16625</name>
</gene>
<feature type="region of interest" description="Disordered" evidence="1">
    <location>
        <begin position="304"/>
        <end position="346"/>
    </location>
</feature>
<dbReference type="AlphaFoldDB" id="A0A1T1AVL8"/>
<comment type="caution">
    <text evidence="3">The sequence shown here is derived from an EMBL/GenBank/DDBJ whole genome shotgun (WGS) entry which is preliminary data.</text>
</comment>
<dbReference type="Pfam" id="PF01841">
    <property type="entry name" value="Transglut_core"/>
    <property type="match status" value="1"/>
</dbReference>
<reference evidence="3 4" key="1">
    <citation type="submission" date="2017-01" db="EMBL/GenBank/DDBJ databases">
        <title>Genome sequencing of Rhodoferax fermentans JCM 7819.</title>
        <authorList>
            <person name="Kim Y.J."/>
            <person name="Farh M.E.-A."/>
            <person name="Yang D.-C."/>
        </authorList>
    </citation>
    <scope>NUCLEOTIDE SEQUENCE [LARGE SCALE GENOMIC DNA]</scope>
    <source>
        <strain evidence="3 4">JCM 7819</strain>
    </source>
</reference>
<dbReference type="STRING" id="28066.RF819_16625"/>
<dbReference type="Pfam" id="PF08379">
    <property type="entry name" value="Bact_transglu_N"/>
    <property type="match status" value="1"/>
</dbReference>
<proteinExistence type="predicted"/>
<evidence type="ECO:0000256" key="1">
    <source>
        <dbReference type="SAM" id="MobiDB-lite"/>
    </source>
</evidence>
<evidence type="ECO:0000313" key="3">
    <source>
        <dbReference type="EMBL" id="OOV08130.1"/>
    </source>
</evidence>
<dbReference type="EMBL" id="MTJN01000002">
    <property type="protein sequence ID" value="OOV08130.1"/>
    <property type="molecule type" value="Genomic_DNA"/>
</dbReference>
<dbReference type="PANTHER" id="PTHR33490:SF7">
    <property type="entry name" value="BLR2979 PROTEIN"/>
    <property type="match status" value="1"/>
</dbReference>
<accession>A0A1T1AVL8</accession>
<dbReference type="Proteomes" id="UP000190750">
    <property type="component" value="Unassembled WGS sequence"/>
</dbReference>